<proteinExistence type="predicted"/>
<accession>A0A9P7RLP0</accession>
<dbReference type="OrthoDB" id="3263055at2759"/>
<protein>
    <submittedName>
        <fullName evidence="2">Uncharacterized protein</fullName>
    </submittedName>
</protein>
<sequence>MSVATLQAFGEQLPLDNTIGAMLIGVITSAVLYGVSLGQTLYYFNRYPKDPWYLKWLVGSTLFFDTLHLALISHSVYHYTIIEYYNHHALENVVWSVLAELIPNGLTATFVQLFYVSRVFRLSKKNYWLTGIILVLVLAYAAGGVGKFLFPSLYVILRTLLRLRSQPGPS</sequence>
<organism evidence="2 3">
    <name type="scientific">Marasmius oreades</name>
    <name type="common">fairy-ring Marasmius</name>
    <dbReference type="NCBI Taxonomy" id="181124"/>
    <lineage>
        <taxon>Eukaryota</taxon>
        <taxon>Fungi</taxon>
        <taxon>Dikarya</taxon>
        <taxon>Basidiomycota</taxon>
        <taxon>Agaricomycotina</taxon>
        <taxon>Agaricomycetes</taxon>
        <taxon>Agaricomycetidae</taxon>
        <taxon>Agaricales</taxon>
        <taxon>Marasmiineae</taxon>
        <taxon>Marasmiaceae</taxon>
        <taxon>Marasmius</taxon>
    </lineage>
</organism>
<feature type="transmembrane region" description="Helical" evidence="1">
    <location>
        <begin position="20"/>
        <end position="44"/>
    </location>
</feature>
<feature type="transmembrane region" description="Helical" evidence="1">
    <location>
        <begin position="93"/>
        <end position="115"/>
    </location>
</feature>
<dbReference type="RefSeq" id="XP_043002310.1">
    <property type="nucleotide sequence ID" value="XM_043160354.1"/>
</dbReference>
<name>A0A9P7RLP0_9AGAR</name>
<keyword evidence="1" id="KW-0812">Transmembrane</keyword>
<gene>
    <name evidence="2" type="ORF">E1B28_003376</name>
</gene>
<dbReference type="Proteomes" id="UP001049176">
    <property type="component" value="Chromosome 11"/>
</dbReference>
<comment type="caution">
    <text evidence="2">The sequence shown here is derived from an EMBL/GenBank/DDBJ whole genome shotgun (WGS) entry which is preliminary data.</text>
</comment>
<reference evidence="2" key="1">
    <citation type="journal article" date="2021" name="Genome Biol. Evol.">
        <title>The assembled and annotated genome of the fairy-ring fungus Marasmius oreades.</title>
        <authorList>
            <person name="Hiltunen M."/>
            <person name="Ament-Velasquez S.L."/>
            <person name="Johannesson H."/>
        </authorList>
    </citation>
    <scope>NUCLEOTIDE SEQUENCE</scope>
    <source>
        <strain evidence="2">03SP1</strain>
    </source>
</reference>
<feature type="transmembrane region" description="Helical" evidence="1">
    <location>
        <begin position="127"/>
        <end position="150"/>
    </location>
</feature>
<keyword evidence="1" id="KW-0472">Membrane</keyword>
<dbReference type="KEGG" id="more:E1B28_003376"/>
<keyword evidence="3" id="KW-1185">Reference proteome</keyword>
<evidence type="ECO:0000313" key="3">
    <source>
        <dbReference type="Proteomes" id="UP001049176"/>
    </source>
</evidence>
<evidence type="ECO:0000256" key="1">
    <source>
        <dbReference type="SAM" id="Phobius"/>
    </source>
</evidence>
<feature type="transmembrane region" description="Helical" evidence="1">
    <location>
        <begin position="56"/>
        <end position="81"/>
    </location>
</feature>
<dbReference type="GeneID" id="66072452"/>
<dbReference type="AlphaFoldDB" id="A0A9P7RLP0"/>
<dbReference type="PANTHER" id="PTHR40465">
    <property type="entry name" value="CHROMOSOME 1, WHOLE GENOME SHOTGUN SEQUENCE"/>
    <property type="match status" value="1"/>
</dbReference>
<evidence type="ECO:0000313" key="2">
    <source>
        <dbReference type="EMBL" id="KAG7085839.1"/>
    </source>
</evidence>
<dbReference type="PANTHER" id="PTHR40465:SF1">
    <property type="entry name" value="DUF6534 DOMAIN-CONTAINING PROTEIN"/>
    <property type="match status" value="1"/>
</dbReference>
<keyword evidence="1" id="KW-1133">Transmembrane helix</keyword>
<dbReference type="EMBL" id="CM032191">
    <property type="protein sequence ID" value="KAG7085839.1"/>
    <property type="molecule type" value="Genomic_DNA"/>
</dbReference>